<feature type="transmembrane region" description="Helical" evidence="1">
    <location>
        <begin position="327"/>
        <end position="346"/>
    </location>
</feature>
<feature type="transmembrane region" description="Helical" evidence="1">
    <location>
        <begin position="7"/>
        <end position="25"/>
    </location>
</feature>
<dbReference type="GO" id="GO:0016747">
    <property type="term" value="F:acyltransferase activity, transferring groups other than amino-acyl groups"/>
    <property type="evidence" value="ECO:0007669"/>
    <property type="project" value="InterPro"/>
</dbReference>
<sequence length="713" mass="75124">MGFRPDIEGLRAVAVLAVVLFHAHVPGVGGGYIGVDVFFVISGFLITRLLWREVSTSGTVRLRRFYGARARRLLPASATVGIVIAVASALLLPPLQAKSVMVDAVASALYVGNYQFLLQGVDYLAANLPVSPFQHYWSLSVEEQFYFVWPALMILAAWLVRRARRRKAAVEAPSARPYIALLAVVAIASFALCWAVSHLLPAVAFFSLPTRAWQLALGGLVALTAGRWSALPPVVASLLGWTGLAVVVFACTALSTSTLYPGTAALLPTLGAALVIGAGCAVPTQGCGRVLASSPMRAIGRLSYSWYLWHWPVLLLAPLLTGRPLGLSGTVAAVLVSAGLAVLTLVTIENPIRYSTRLRGSPGGSLALGGAATATAVGVAIALLVVIPAPVGSGAPVGALTVQVTPLAPDDTPDGHEAAVRAAFAQVQGAVSEAVERKDVPSNLDPPLAEAAAEGRDIYLDGCMRTFLEAGQPDCVWGDPASTTTVALVGDSNAVMWAPAFQRLAEQRRWRLTVMGKASCPLMTLPISATYLQRVYTVCEQWREHVIGRLNAERPQLVVVGMWRRYGAVHEYGGGHGWLSAYESYSPQWIEGLGDLVRQVHGMGSKILVLGPIPDPRTLVPTCLSGHLDDATACAPATSAAVNQSGIARESASTQINGGDYADLTELFCTESRCPVIVGNTLVYFDATHVTAEYAGSLAPVMGALADRALAGS</sequence>
<dbReference type="InterPro" id="IPR050879">
    <property type="entry name" value="Acyltransferase_3"/>
</dbReference>
<name>A0A9X3BWB5_9MYCO</name>
<dbReference type="GO" id="GO:0009103">
    <property type="term" value="P:lipopolysaccharide biosynthetic process"/>
    <property type="evidence" value="ECO:0007669"/>
    <property type="project" value="TreeGrafter"/>
</dbReference>
<feature type="transmembrane region" description="Helical" evidence="1">
    <location>
        <begin position="304"/>
        <end position="321"/>
    </location>
</feature>
<dbReference type="Pfam" id="PF01757">
    <property type="entry name" value="Acyl_transf_3"/>
    <property type="match status" value="1"/>
</dbReference>
<keyword evidence="1" id="KW-0472">Membrane</keyword>
<dbReference type="InterPro" id="IPR043968">
    <property type="entry name" value="SGNH"/>
</dbReference>
<keyword evidence="3" id="KW-0012">Acyltransferase</keyword>
<dbReference type="Proteomes" id="UP001140293">
    <property type="component" value="Unassembled WGS sequence"/>
</dbReference>
<feature type="transmembrane region" description="Helical" evidence="1">
    <location>
        <begin position="266"/>
        <end position="292"/>
    </location>
</feature>
<reference evidence="3" key="2">
    <citation type="journal article" date="2022" name="BMC Genomics">
        <title>Comparative genome analysis of mycobacteria focusing on tRNA and non-coding RNA.</title>
        <authorList>
            <person name="Behra P.R.K."/>
            <person name="Pettersson B.M.F."/>
            <person name="Ramesh M."/>
            <person name="Das S."/>
            <person name="Dasgupta S."/>
            <person name="Kirsebom L.A."/>
        </authorList>
    </citation>
    <scope>NUCLEOTIDE SEQUENCE</scope>
    <source>
        <strain evidence="3">DSM 44615</strain>
    </source>
</reference>
<dbReference type="GO" id="GO:0016020">
    <property type="term" value="C:membrane"/>
    <property type="evidence" value="ECO:0007669"/>
    <property type="project" value="TreeGrafter"/>
</dbReference>
<dbReference type="PANTHER" id="PTHR23028:SF53">
    <property type="entry name" value="ACYL_TRANSF_3 DOMAIN-CONTAINING PROTEIN"/>
    <property type="match status" value="1"/>
</dbReference>
<evidence type="ECO:0000313" key="3">
    <source>
        <dbReference type="EMBL" id="MCV7171511.1"/>
    </source>
</evidence>
<feature type="transmembrane region" description="Helical" evidence="1">
    <location>
        <begin position="238"/>
        <end position="260"/>
    </location>
</feature>
<dbReference type="Pfam" id="PF19040">
    <property type="entry name" value="SGNH"/>
    <property type="match status" value="1"/>
</dbReference>
<dbReference type="InterPro" id="IPR002656">
    <property type="entry name" value="Acyl_transf_3_dom"/>
</dbReference>
<protein>
    <submittedName>
        <fullName evidence="3">Acyltransferase</fullName>
    </submittedName>
</protein>
<dbReference type="AlphaFoldDB" id="A0A9X3BWB5"/>
<comment type="caution">
    <text evidence="3">The sequence shown here is derived from an EMBL/GenBank/DDBJ whole genome shotgun (WGS) entry which is preliminary data.</text>
</comment>
<keyword evidence="4" id="KW-1185">Reference proteome</keyword>
<dbReference type="EMBL" id="JACKSJ010000141">
    <property type="protein sequence ID" value="MCV7171511.1"/>
    <property type="molecule type" value="Genomic_DNA"/>
</dbReference>
<feature type="transmembrane region" description="Helical" evidence="1">
    <location>
        <begin position="72"/>
        <end position="92"/>
    </location>
</feature>
<feature type="transmembrane region" description="Helical" evidence="1">
    <location>
        <begin position="144"/>
        <end position="160"/>
    </location>
</feature>
<dbReference type="PROSITE" id="PS50031">
    <property type="entry name" value="EH"/>
    <property type="match status" value="1"/>
</dbReference>
<dbReference type="InterPro" id="IPR000261">
    <property type="entry name" value="EH_dom"/>
</dbReference>
<evidence type="ECO:0000259" key="2">
    <source>
        <dbReference type="PROSITE" id="PS50031"/>
    </source>
</evidence>
<feature type="transmembrane region" description="Helical" evidence="1">
    <location>
        <begin position="366"/>
        <end position="387"/>
    </location>
</feature>
<feature type="domain" description="EH" evidence="2">
    <location>
        <begin position="123"/>
        <end position="177"/>
    </location>
</feature>
<feature type="transmembrane region" description="Helical" evidence="1">
    <location>
        <begin position="212"/>
        <end position="231"/>
    </location>
</feature>
<evidence type="ECO:0000313" key="4">
    <source>
        <dbReference type="Proteomes" id="UP001140293"/>
    </source>
</evidence>
<organism evidence="3 4">
    <name type="scientific">[Mycobacterium] manitobense</name>
    <dbReference type="NCBI Taxonomy" id="190147"/>
    <lineage>
        <taxon>Bacteria</taxon>
        <taxon>Bacillati</taxon>
        <taxon>Actinomycetota</taxon>
        <taxon>Actinomycetes</taxon>
        <taxon>Mycobacteriales</taxon>
        <taxon>Mycobacteriaceae</taxon>
        <taxon>Mycolicibacterium</taxon>
    </lineage>
</organism>
<keyword evidence="1" id="KW-1133">Transmembrane helix</keyword>
<feature type="transmembrane region" description="Helical" evidence="1">
    <location>
        <begin position="31"/>
        <end position="51"/>
    </location>
</feature>
<proteinExistence type="predicted"/>
<accession>A0A9X3BWB5</accession>
<keyword evidence="3" id="KW-0808">Transferase</keyword>
<reference evidence="3" key="1">
    <citation type="submission" date="2020-07" db="EMBL/GenBank/DDBJ databases">
        <authorList>
            <person name="Pettersson B.M.F."/>
            <person name="Behra P.R.K."/>
            <person name="Ramesh M."/>
            <person name="Das S."/>
            <person name="Dasgupta S."/>
            <person name="Kirsebom L.A."/>
        </authorList>
    </citation>
    <scope>NUCLEOTIDE SEQUENCE</scope>
    <source>
        <strain evidence="3">DSM 44615</strain>
    </source>
</reference>
<gene>
    <name evidence="3" type="ORF">H7I41_16475</name>
</gene>
<keyword evidence="1" id="KW-0812">Transmembrane</keyword>
<evidence type="ECO:0000256" key="1">
    <source>
        <dbReference type="SAM" id="Phobius"/>
    </source>
</evidence>
<dbReference type="PANTHER" id="PTHR23028">
    <property type="entry name" value="ACETYLTRANSFERASE"/>
    <property type="match status" value="1"/>
</dbReference>
<feature type="transmembrane region" description="Helical" evidence="1">
    <location>
        <begin position="181"/>
        <end position="206"/>
    </location>
</feature>